<feature type="compositionally biased region" description="Basic and acidic residues" evidence="1">
    <location>
        <begin position="250"/>
        <end position="260"/>
    </location>
</feature>
<dbReference type="RefSeq" id="WP_182707878.1">
    <property type="nucleotide sequence ID" value="NZ_JACJII010000001.1"/>
</dbReference>
<accession>A0A7W3N4E3</accession>
<keyword evidence="3" id="KW-1185">Reference proteome</keyword>
<feature type="region of interest" description="Disordered" evidence="1">
    <location>
        <begin position="237"/>
        <end position="260"/>
    </location>
</feature>
<gene>
    <name evidence="2" type="ORF">HNR21_006134</name>
</gene>
<comment type="caution">
    <text evidence="2">The sequence shown here is derived from an EMBL/GenBank/DDBJ whole genome shotgun (WGS) entry which is preliminary data.</text>
</comment>
<dbReference type="AlphaFoldDB" id="A0A7W3N4E3"/>
<proteinExistence type="predicted"/>
<evidence type="ECO:0000256" key="1">
    <source>
        <dbReference type="SAM" id="MobiDB-lite"/>
    </source>
</evidence>
<dbReference type="EMBL" id="JACJII010000001">
    <property type="protein sequence ID" value="MBA9007252.1"/>
    <property type="molecule type" value="Genomic_DNA"/>
</dbReference>
<evidence type="ECO:0000313" key="3">
    <source>
        <dbReference type="Proteomes" id="UP000539313"/>
    </source>
</evidence>
<name>A0A7W3N4E3_9ACTN</name>
<protein>
    <submittedName>
        <fullName evidence="2">Uncharacterized protein</fullName>
    </submittedName>
</protein>
<reference evidence="2 3" key="1">
    <citation type="submission" date="2020-08" db="EMBL/GenBank/DDBJ databases">
        <title>Sequencing the genomes of 1000 actinobacteria strains.</title>
        <authorList>
            <person name="Klenk H.-P."/>
        </authorList>
    </citation>
    <scope>NUCLEOTIDE SEQUENCE [LARGE SCALE GENOMIC DNA]</scope>
    <source>
        <strain evidence="2 3">DSM 45823</strain>
    </source>
</reference>
<dbReference type="Proteomes" id="UP000539313">
    <property type="component" value="Unassembled WGS sequence"/>
</dbReference>
<sequence>MTEAPDPTRPGLTISHRETWVIASNVVHGLRGIRAPYSAIRNRLRRLLDHIPPARAHRTDTAGGLLGEALSLMSAFHHPDGAGVIGPGTDGLLRTALVQALASRTVPTRVITTRPDLERLFPIKLDSALLEALAPGLHAAETLEEAIEHLESRSGLPNPGSASTAQSTRTLWLVTPGSDADVVHQTIRRCSGINLTGLFAGPWPYGPTHVIDIDSPRQPLHRPITLLSPEQAITALGSRPGDELETGALGHERPGNEGVL</sequence>
<organism evidence="2 3">
    <name type="scientific">Thermomonospora cellulosilytica</name>
    <dbReference type="NCBI Taxonomy" id="1411118"/>
    <lineage>
        <taxon>Bacteria</taxon>
        <taxon>Bacillati</taxon>
        <taxon>Actinomycetota</taxon>
        <taxon>Actinomycetes</taxon>
        <taxon>Streptosporangiales</taxon>
        <taxon>Thermomonosporaceae</taxon>
        <taxon>Thermomonospora</taxon>
    </lineage>
</organism>
<evidence type="ECO:0000313" key="2">
    <source>
        <dbReference type="EMBL" id="MBA9007252.1"/>
    </source>
</evidence>